<dbReference type="PANTHER" id="PTHR22789:SF0">
    <property type="entry name" value="3-OXO-TETRONATE 4-PHOSPHATE DECARBOXYLASE-RELATED"/>
    <property type="match status" value="1"/>
</dbReference>
<dbReference type="GO" id="GO:0046872">
    <property type="term" value="F:metal ion binding"/>
    <property type="evidence" value="ECO:0007669"/>
    <property type="project" value="UniProtKB-KW"/>
</dbReference>
<proteinExistence type="predicted"/>
<dbReference type="SUPFAM" id="SSF53639">
    <property type="entry name" value="AraD/HMP-PK domain-like"/>
    <property type="match status" value="1"/>
</dbReference>
<dbReference type="KEGG" id="pef:A7E78_12240"/>
<dbReference type="RefSeq" id="WP_072284570.1">
    <property type="nucleotide sequence ID" value="NZ_CP015519.1"/>
</dbReference>
<dbReference type="InterPro" id="IPR001303">
    <property type="entry name" value="Aldolase_II/adducin_N"/>
</dbReference>
<gene>
    <name evidence="4" type="ORF">A7E78_12240</name>
</gene>
<evidence type="ECO:0000313" key="4">
    <source>
        <dbReference type="EMBL" id="APG28543.1"/>
    </source>
</evidence>
<sequence length="220" mass="23850">MLLQEQREAIVKFGQKMITSQLTTGAGGNLSIFDRASGRVAISPSGIEYFDLQPEDVVITDLDGQVIEGQYTPSSELGFHLALYRQRPDVNAVLHTHSVYATTIACLGWEIPAVHYLVGFSGHKVPLAPYATFGTPELAHNVATAIGDYNAVLLANHGLVAVGADLSRAFNTAEEIELVARIYYQTKSVGNPVILPGEEMDRVLDKFATYGQSPKDESNV</sequence>
<keyword evidence="1" id="KW-0479">Metal-binding</keyword>
<feature type="domain" description="Class II aldolase/adducin N-terminal" evidence="3">
    <location>
        <begin position="8"/>
        <end position="184"/>
    </location>
</feature>
<dbReference type="GO" id="GO:0019323">
    <property type="term" value="P:pentose catabolic process"/>
    <property type="evidence" value="ECO:0007669"/>
    <property type="project" value="TreeGrafter"/>
</dbReference>
<evidence type="ECO:0000313" key="5">
    <source>
        <dbReference type="Proteomes" id="UP000182517"/>
    </source>
</evidence>
<dbReference type="SMART" id="SM01007">
    <property type="entry name" value="Aldolase_II"/>
    <property type="match status" value="1"/>
</dbReference>
<accession>A0A1L3GRK4</accession>
<dbReference type="STRING" id="1842532.A7E78_12240"/>
<dbReference type="Proteomes" id="UP000182517">
    <property type="component" value="Chromosome"/>
</dbReference>
<dbReference type="Pfam" id="PF00596">
    <property type="entry name" value="Aldolase_II"/>
    <property type="match status" value="1"/>
</dbReference>
<dbReference type="OrthoDB" id="5291399at2"/>
<evidence type="ECO:0000259" key="3">
    <source>
        <dbReference type="SMART" id="SM01007"/>
    </source>
</evidence>
<dbReference type="NCBIfam" id="NF005302">
    <property type="entry name" value="PRK06833.1"/>
    <property type="match status" value="1"/>
</dbReference>
<dbReference type="GO" id="GO:0005829">
    <property type="term" value="C:cytosol"/>
    <property type="evidence" value="ECO:0007669"/>
    <property type="project" value="TreeGrafter"/>
</dbReference>
<dbReference type="GO" id="GO:0016832">
    <property type="term" value="F:aldehyde-lyase activity"/>
    <property type="evidence" value="ECO:0007669"/>
    <property type="project" value="TreeGrafter"/>
</dbReference>
<dbReference type="InterPro" id="IPR036409">
    <property type="entry name" value="Aldolase_II/adducin_N_sf"/>
</dbReference>
<name>A0A1L3GRK4_9BACT</name>
<dbReference type="InterPro" id="IPR050197">
    <property type="entry name" value="Aldolase_class_II_sugar_metab"/>
</dbReference>
<dbReference type="EMBL" id="CP015519">
    <property type="protein sequence ID" value="APG28543.1"/>
    <property type="molecule type" value="Genomic_DNA"/>
</dbReference>
<evidence type="ECO:0000256" key="1">
    <source>
        <dbReference type="ARBA" id="ARBA00022723"/>
    </source>
</evidence>
<reference evidence="4 5" key="1">
    <citation type="journal article" date="2017" name="Genome Announc.">
        <title>Complete Genome Sequences of Two Acetylene-Fermenting Pelobacter acetylenicus Strains.</title>
        <authorList>
            <person name="Sutton J.M."/>
            <person name="Baesman S.M."/>
            <person name="Fierst J.L."/>
            <person name="Poret-Peterson A.T."/>
            <person name="Oremland R.S."/>
            <person name="Dunlap D.S."/>
            <person name="Akob D.M."/>
        </authorList>
    </citation>
    <scope>NUCLEOTIDE SEQUENCE [LARGE SCALE GENOMIC DNA]</scope>
    <source>
        <strain evidence="4 5">SFB93</strain>
    </source>
</reference>
<dbReference type="PANTHER" id="PTHR22789">
    <property type="entry name" value="FUCULOSE PHOSPHATE ALDOLASE"/>
    <property type="match status" value="1"/>
</dbReference>
<protein>
    <submittedName>
        <fullName evidence="4">Fuculose phosphate aldolase</fullName>
    </submittedName>
</protein>
<keyword evidence="5" id="KW-1185">Reference proteome</keyword>
<keyword evidence="2" id="KW-0456">Lyase</keyword>
<evidence type="ECO:0000256" key="2">
    <source>
        <dbReference type="ARBA" id="ARBA00023239"/>
    </source>
</evidence>
<dbReference type="Gene3D" id="3.40.225.10">
    <property type="entry name" value="Class II aldolase/adducin N-terminal domain"/>
    <property type="match status" value="1"/>
</dbReference>
<dbReference type="AlphaFoldDB" id="A0A1L3GRK4"/>
<organism evidence="4 5">
    <name type="scientific">Syntrophotalea acetylenivorans</name>
    <dbReference type="NCBI Taxonomy" id="1842532"/>
    <lineage>
        <taxon>Bacteria</taxon>
        <taxon>Pseudomonadati</taxon>
        <taxon>Thermodesulfobacteriota</taxon>
        <taxon>Desulfuromonadia</taxon>
        <taxon>Desulfuromonadales</taxon>
        <taxon>Syntrophotaleaceae</taxon>
        <taxon>Syntrophotalea</taxon>
    </lineage>
</organism>